<reference evidence="11 12" key="1">
    <citation type="submission" date="2016-01" db="EMBL/GenBank/DDBJ databases">
        <authorList>
            <person name="Brown R."/>
        </authorList>
    </citation>
    <scope>NUCLEOTIDE SEQUENCE [LARGE SCALE GENOMIC DNA]</scope>
    <source>
        <strain evidence="11">Sporomusa sphaeroides DSM 2875</strain>
    </source>
</reference>
<dbReference type="PROSITE" id="PS51918">
    <property type="entry name" value="RADICAL_SAM"/>
    <property type="match status" value="1"/>
</dbReference>
<dbReference type="Pfam" id="PF04055">
    <property type="entry name" value="Radical_SAM"/>
    <property type="match status" value="1"/>
</dbReference>
<dbReference type="InterPro" id="IPR013785">
    <property type="entry name" value="Aldolase_TIM"/>
</dbReference>
<evidence type="ECO:0000256" key="6">
    <source>
        <dbReference type="ARBA" id="ARBA00023004"/>
    </source>
</evidence>
<dbReference type="SMART" id="SM00729">
    <property type="entry name" value="Elp3"/>
    <property type="match status" value="1"/>
</dbReference>
<dbReference type="EMBL" id="FCOW01000001">
    <property type="protein sequence ID" value="CVK17455.1"/>
    <property type="molecule type" value="Genomic_DNA"/>
</dbReference>
<keyword evidence="6 9" id="KW-0408">Iron</keyword>
<dbReference type="Gene3D" id="3.20.20.70">
    <property type="entry name" value="Aldolase class I"/>
    <property type="match status" value="1"/>
</dbReference>
<name>A0ABM9VXR2_9FIRM</name>
<dbReference type="InterPro" id="IPR058240">
    <property type="entry name" value="rSAM_sf"/>
</dbReference>
<evidence type="ECO:0000259" key="10">
    <source>
        <dbReference type="PROSITE" id="PS51918"/>
    </source>
</evidence>
<keyword evidence="3 9" id="KW-0349">Heme</keyword>
<keyword evidence="9" id="KW-0963">Cytoplasm</keyword>
<keyword evidence="7 9" id="KW-0411">Iron-sulfur</keyword>
<evidence type="ECO:0000256" key="3">
    <source>
        <dbReference type="ARBA" id="ARBA00022617"/>
    </source>
</evidence>
<feature type="domain" description="Radical SAM core" evidence="10">
    <location>
        <begin position="1"/>
        <end position="234"/>
    </location>
</feature>
<protein>
    <recommendedName>
        <fullName evidence="2 9">Heme chaperone HemW</fullName>
    </recommendedName>
</protein>
<dbReference type="CDD" id="cd01335">
    <property type="entry name" value="Radical_SAM"/>
    <property type="match status" value="1"/>
</dbReference>
<organism evidence="11 12">
    <name type="scientific">Sporomusa sphaeroides DSM 2875</name>
    <dbReference type="NCBI Taxonomy" id="1337886"/>
    <lineage>
        <taxon>Bacteria</taxon>
        <taxon>Bacillati</taxon>
        <taxon>Bacillota</taxon>
        <taxon>Negativicutes</taxon>
        <taxon>Selenomonadales</taxon>
        <taxon>Sporomusaceae</taxon>
        <taxon>Sporomusa</taxon>
    </lineage>
</organism>
<keyword evidence="5 9" id="KW-0479">Metal-binding</keyword>
<dbReference type="PANTHER" id="PTHR13932">
    <property type="entry name" value="COPROPORPHYRINIGEN III OXIDASE"/>
    <property type="match status" value="1"/>
</dbReference>
<evidence type="ECO:0000256" key="2">
    <source>
        <dbReference type="ARBA" id="ARBA00017228"/>
    </source>
</evidence>
<evidence type="ECO:0000256" key="7">
    <source>
        <dbReference type="ARBA" id="ARBA00023014"/>
    </source>
</evidence>
<dbReference type="NCBIfam" id="TIGR00539">
    <property type="entry name" value="hemN_rel"/>
    <property type="match status" value="1"/>
</dbReference>
<evidence type="ECO:0000313" key="11">
    <source>
        <dbReference type="EMBL" id="CVK17455.1"/>
    </source>
</evidence>
<proteinExistence type="inferred from homology"/>
<evidence type="ECO:0000256" key="5">
    <source>
        <dbReference type="ARBA" id="ARBA00022723"/>
    </source>
</evidence>
<dbReference type="SFLD" id="SFLDF00288">
    <property type="entry name" value="HemN-like__clustered_with_nucl"/>
    <property type="match status" value="1"/>
</dbReference>
<dbReference type="Proteomes" id="UP000245702">
    <property type="component" value="Unassembled WGS sequence"/>
</dbReference>
<dbReference type="RefSeq" id="WP_075755439.1">
    <property type="nucleotide sequence ID" value="NZ_CP146991.1"/>
</dbReference>
<comment type="function">
    <text evidence="9">Probably acts as a heme chaperone, transferring heme to an unknown acceptor. Binds one molecule of heme per monomer, possibly covalently. Binds 1 [4Fe-4S] cluster. The cluster is coordinated with 3 cysteines and an exchangeable S-adenosyl-L-methionine.</text>
</comment>
<keyword evidence="8 9" id="KW-0143">Chaperone</keyword>
<dbReference type="Pfam" id="PF06969">
    <property type="entry name" value="HemN_C"/>
    <property type="match status" value="1"/>
</dbReference>
<evidence type="ECO:0000256" key="4">
    <source>
        <dbReference type="ARBA" id="ARBA00022691"/>
    </source>
</evidence>
<comment type="caution">
    <text evidence="11">The sequence shown here is derived from an EMBL/GenBank/DDBJ whole genome shotgun (WGS) entry which is preliminary data.</text>
</comment>
<dbReference type="InterPro" id="IPR004559">
    <property type="entry name" value="HemW-like"/>
</dbReference>
<evidence type="ECO:0000256" key="8">
    <source>
        <dbReference type="ARBA" id="ARBA00023186"/>
    </source>
</evidence>
<dbReference type="InterPro" id="IPR007197">
    <property type="entry name" value="rSAM"/>
</dbReference>
<comment type="subcellular location">
    <subcellularLocation>
        <location evidence="9">Cytoplasm</location>
    </subcellularLocation>
</comment>
<gene>
    <name evidence="11" type="primary">hemN_1</name>
    <name evidence="11" type="ORF">SSPH_00087</name>
</gene>
<dbReference type="SFLD" id="SFLDS00029">
    <property type="entry name" value="Radical_SAM"/>
    <property type="match status" value="1"/>
</dbReference>
<comment type="similarity">
    <text evidence="1">Belongs to the anaerobic coproporphyrinogen-III oxidase family. HemW subfamily.</text>
</comment>
<dbReference type="PANTHER" id="PTHR13932:SF5">
    <property type="entry name" value="RADICAL S-ADENOSYL METHIONINE DOMAIN-CONTAINING PROTEIN 1, MITOCHONDRIAL"/>
    <property type="match status" value="1"/>
</dbReference>
<dbReference type="InterPro" id="IPR006638">
    <property type="entry name" value="Elp3/MiaA/NifB-like_rSAM"/>
</dbReference>
<evidence type="ECO:0000256" key="1">
    <source>
        <dbReference type="ARBA" id="ARBA00006100"/>
    </source>
</evidence>
<accession>A0ABM9VXR2</accession>
<evidence type="ECO:0000256" key="9">
    <source>
        <dbReference type="RuleBase" id="RU364116"/>
    </source>
</evidence>
<keyword evidence="12" id="KW-1185">Reference proteome</keyword>
<keyword evidence="4 9" id="KW-0949">S-adenosyl-L-methionine</keyword>
<dbReference type="InterPro" id="IPR010723">
    <property type="entry name" value="HemN_C"/>
</dbReference>
<sequence>MSKLGLYVHIPFCRQKCLYCDFSSYSGVEHLFTAYTTALCQQIADQGGKLYKPLVDTVYIGGGTPSVLPVPLLEQIVASLEDNFTIESGAEISMEANPGTVTRQQLAALKAAGINRLSFGVQSFNDDLLTGLGRIHQTADSLAVVEYAQAAGFNNISIDLMYGLPGQTAAGFFRELEQAAALHTAHISVYGLKLEEGTPLATAAEQGLLALPDEADEEAMYNAMSEFLPSQGLARYEISNFARPGFECRHNLKYWHYQPYLGLGAAAHSFLNRQRTGTVTGIKEYISRVTTGRSPVVMEETLTLGESMAEYIFLALRTTGGMRLSHFTRYFGVDFFDLFGNVFARLQRQGLLKADDERIWLTDTGMKFGNIVFRSFLPD</sequence>
<dbReference type="SFLD" id="SFLDG01065">
    <property type="entry name" value="anaerobic_coproporphyrinogen-I"/>
    <property type="match status" value="1"/>
</dbReference>
<keyword evidence="9" id="KW-0004">4Fe-4S</keyword>
<evidence type="ECO:0000313" key="12">
    <source>
        <dbReference type="Proteomes" id="UP000245702"/>
    </source>
</evidence>
<dbReference type="GO" id="GO:0016491">
    <property type="term" value="F:oxidoreductase activity"/>
    <property type="evidence" value="ECO:0007669"/>
    <property type="project" value="UniProtKB-KW"/>
</dbReference>
<dbReference type="SFLD" id="SFLDF00562">
    <property type="entry name" value="HemN-like__clustered_with_heat"/>
    <property type="match status" value="1"/>
</dbReference>
<keyword evidence="11" id="KW-0560">Oxidoreductase</keyword>
<dbReference type="InterPro" id="IPR034505">
    <property type="entry name" value="Coproporphyrinogen-III_oxidase"/>
</dbReference>
<dbReference type="SUPFAM" id="SSF102114">
    <property type="entry name" value="Radical SAM enzymes"/>
    <property type="match status" value="1"/>
</dbReference>